<feature type="binding site" evidence="13">
    <location>
        <position position="10"/>
    </location>
    <ligand>
        <name>Mg(2+)</name>
        <dbReference type="ChEBI" id="CHEBI:18420"/>
        <label>1</label>
    </ligand>
</feature>
<dbReference type="InterPro" id="IPR055228">
    <property type="entry name" value="Cas9_RuvC"/>
</dbReference>
<feature type="binding site" evidence="13">
    <location>
        <position position="10"/>
    </location>
    <ligand>
        <name>Mg(2+)</name>
        <dbReference type="ChEBI" id="CHEBI:18420"/>
        <label>2</label>
    </ligand>
</feature>
<dbReference type="EC" id="3.1.-.-" evidence="13"/>
<evidence type="ECO:0000256" key="8">
    <source>
        <dbReference type="ARBA" id="ARBA00022884"/>
    </source>
</evidence>
<dbReference type="STRING" id="1608583.BN1356_01002"/>
<keyword evidence="6 13" id="KW-0378">Hydrolase</keyword>
<proteinExistence type="inferred from homology"/>
<dbReference type="InterPro" id="IPR032240">
    <property type="entry name" value="Cas9_REC"/>
</dbReference>
<dbReference type="GO" id="GO:0046872">
    <property type="term" value="F:metal ion binding"/>
    <property type="evidence" value="ECO:0007669"/>
    <property type="project" value="UniProtKB-UniRule"/>
</dbReference>
<feature type="binding site" evidence="13">
    <location>
        <position position="768"/>
    </location>
    <ligand>
        <name>Mg(2+)</name>
        <dbReference type="ChEBI" id="CHEBI:18420"/>
        <label>1</label>
    </ligand>
</feature>
<evidence type="ECO:0000313" key="15">
    <source>
        <dbReference type="EMBL" id="CQR24647.1"/>
    </source>
</evidence>
<dbReference type="Gene3D" id="1.10.30.50">
    <property type="match status" value="1"/>
</dbReference>
<name>A0A0E4H4H8_9STRE</name>
<keyword evidence="9 13" id="KW-0051">Antiviral defense</keyword>
<keyword evidence="3 13" id="KW-0540">Nuclease</keyword>
<feature type="binding site" evidence="13">
    <location>
        <position position="985"/>
    </location>
    <ligand>
        <name>Mg(2+)</name>
        <dbReference type="ChEBI" id="CHEBI:18420"/>
        <label>2</label>
    </ligand>
</feature>
<comment type="cofactor">
    <cofactor evidence="1 13">
        <name>Mg(2+)</name>
        <dbReference type="ChEBI" id="CHEBI:18420"/>
    </cofactor>
</comment>
<keyword evidence="4 13" id="KW-0479">Metal-binding</keyword>
<evidence type="ECO:0000256" key="11">
    <source>
        <dbReference type="ARBA" id="ARBA00023211"/>
    </source>
</evidence>
<dbReference type="InterPro" id="IPR028629">
    <property type="entry name" value="Cas9"/>
</dbReference>
<organism evidence="15 16">
    <name type="scientific">Streptococcus varani</name>
    <dbReference type="NCBI Taxonomy" id="1608583"/>
    <lineage>
        <taxon>Bacteria</taxon>
        <taxon>Bacillati</taxon>
        <taxon>Bacillota</taxon>
        <taxon>Bacilli</taxon>
        <taxon>Lactobacillales</taxon>
        <taxon>Streptococcaceae</taxon>
        <taxon>Streptococcus</taxon>
    </lineage>
</organism>
<dbReference type="CDD" id="cd09643">
    <property type="entry name" value="Csn1"/>
    <property type="match status" value="1"/>
</dbReference>
<evidence type="ECO:0000259" key="14">
    <source>
        <dbReference type="PROSITE" id="PS51749"/>
    </source>
</evidence>
<keyword evidence="11" id="KW-0464">Manganese</keyword>
<dbReference type="EMBL" id="CTEN01000002">
    <property type="protein sequence ID" value="CQR24647.1"/>
    <property type="molecule type" value="Genomic_DNA"/>
</dbReference>
<protein>
    <recommendedName>
        <fullName evidence="13">CRISPR-associated endonuclease Cas9</fullName>
        <ecNumber evidence="13">3.1.-.-</ecNumber>
    </recommendedName>
</protein>
<dbReference type="GO" id="GO:0004519">
    <property type="term" value="F:endonuclease activity"/>
    <property type="evidence" value="ECO:0007669"/>
    <property type="project" value="UniProtKB-UniRule"/>
</dbReference>
<feature type="binding site" evidence="13">
    <location>
        <position position="768"/>
    </location>
    <ligand>
        <name>Mg(2+)</name>
        <dbReference type="ChEBI" id="CHEBI:18420"/>
        <label>2</label>
    </ligand>
</feature>
<feature type="active site" description="For RuvC-like nuclease domain" evidence="13">
    <location>
        <position position="10"/>
    </location>
</feature>
<reference evidence="16" key="1">
    <citation type="submission" date="2015-03" db="EMBL/GenBank/DDBJ databases">
        <authorList>
            <person name="Urmite Genomes"/>
        </authorList>
    </citation>
    <scope>NUCLEOTIDE SEQUENCE [LARGE SCALE GENOMIC DNA]</scope>
    <source>
        <strain evidence="16">FF10</strain>
    </source>
</reference>
<dbReference type="GO" id="GO:0003677">
    <property type="term" value="F:DNA binding"/>
    <property type="evidence" value="ECO:0007669"/>
    <property type="project" value="UniProtKB-UniRule"/>
</dbReference>
<dbReference type="Pfam" id="PF16592">
    <property type="entry name" value="Cas9_REC"/>
    <property type="match status" value="1"/>
</dbReference>
<keyword evidence="16" id="KW-1185">Reference proteome</keyword>
<keyword evidence="10 13" id="KW-0238">DNA-binding</keyword>
<dbReference type="NCBIfam" id="TIGR01865">
    <property type="entry name" value="cas_Csn1"/>
    <property type="match status" value="1"/>
</dbReference>
<evidence type="ECO:0000256" key="5">
    <source>
        <dbReference type="ARBA" id="ARBA00022759"/>
    </source>
</evidence>
<feature type="binding site" evidence="13">
    <location>
        <position position="764"/>
    </location>
    <ligand>
        <name>Mg(2+)</name>
        <dbReference type="ChEBI" id="CHEBI:18420"/>
        <label>1</label>
    </ligand>
</feature>
<evidence type="ECO:0000313" key="16">
    <source>
        <dbReference type="Proteomes" id="UP000198604"/>
    </source>
</evidence>
<dbReference type="InterPro" id="IPR033114">
    <property type="entry name" value="HNH_CAS9"/>
</dbReference>
<keyword evidence="8 13" id="KW-0694">RNA-binding</keyword>
<dbReference type="GO" id="GO:0016787">
    <property type="term" value="F:hydrolase activity"/>
    <property type="evidence" value="ECO:0007669"/>
    <property type="project" value="UniProtKB-KW"/>
</dbReference>
<evidence type="ECO:0000256" key="6">
    <source>
        <dbReference type="ARBA" id="ARBA00022801"/>
    </source>
</evidence>
<evidence type="ECO:0000256" key="9">
    <source>
        <dbReference type="ARBA" id="ARBA00023118"/>
    </source>
</evidence>
<evidence type="ECO:0000256" key="7">
    <source>
        <dbReference type="ARBA" id="ARBA00022842"/>
    </source>
</evidence>
<evidence type="ECO:0000256" key="3">
    <source>
        <dbReference type="ARBA" id="ARBA00022722"/>
    </source>
</evidence>
<dbReference type="Pfam" id="PF16595">
    <property type="entry name" value="Cas9_PI"/>
    <property type="match status" value="1"/>
</dbReference>
<comment type="similarity">
    <text evidence="2">Belongs to the CRISPR-associated protein Cas9 family. Subtype II-A subfamily.</text>
</comment>
<dbReference type="Pfam" id="PF13395">
    <property type="entry name" value="HNH_4"/>
    <property type="match status" value="1"/>
</dbReference>
<dbReference type="GO" id="GO:0003723">
    <property type="term" value="F:RNA binding"/>
    <property type="evidence" value="ECO:0007669"/>
    <property type="project" value="UniProtKB-UniRule"/>
</dbReference>
<dbReference type="GO" id="GO:0051607">
    <property type="term" value="P:defense response to virus"/>
    <property type="evidence" value="ECO:0007669"/>
    <property type="project" value="UniProtKB-UniRule"/>
</dbReference>
<evidence type="ECO:0000256" key="1">
    <source>
        <dbReference type="ARBA" id="ARBA00001946"/>
    </source>
</evidence>
<comment type="similarity">
    <text evidence="13">Belongs to the CRISPR-associated Cas9 family.</text>
</comment>
<comment type="function">
    <text evidence="13">CRISPR (clustered regularly interspaced short palindromic repeat) is an adaptive immune system that provides protection against mobile genetic elements (viruses, transposable elements and conjugative plasmids). CRISPR clusters contain spacers, sequences complementary to antecedent mobile elements, and target invading nucleic acids. CRISPR clusters are transcribed and processed into CRISPR RNA (crRNA). In type II CRISPR systems correct processing of pre-crRNA requires a trans-encoded small RNA (tracrRNA), endogenous ribonuclease 3 (rnc) and this protein. The tracrRNA serves as a guide for ribonuclease 3-aided processing of pre-crRNA. Subsequently Cas9/crRNA/tracrRNA endonucleolytically cleaves linear or circular dsDNA target complementary to the spacer; Cas9 is inactive in the absence of the 2 guide RNAs (gRNA). Cas9 recognizes the protospacer adjacent motif (PAM) in the CRISPR repeat sequences to help distinguish self versus nonself, as targets within the bacterial CRISPR locus do not have PAMs. PAM recognition is also required for catalytic activity.</text>
</comment>
<feature type="domain" description="HNH Cas9-type" evidence="14">
    <location>
        <begin position="772"/>
        <end position="923"/>
    </location>
</feature>
<dbReference type="InterPro" id="IPR003615">
    <property type="entry name" value="HNH_nuc"/>
</dbReference>
<dbReference type="GO" id="GO:0043571">
    <property type="term" value="P:maintenance of CRISPR repeat elements"/>
    <property type="evidence" value="ECO:0007669"/>
    <property type="project" value="UniProtKB-UniRule"/>
</dbReference>
<dbReference type="HAMAP" id="MF_01480">
    <property type="entry name" value="Cas9"/>
    <property type="match status" value="1"/>
</dbReference>
<sequence length="1361" mass="157537">MKKPYSIGLDIGTNSVGWSVVTDDYKVPAKKMKVLGNTDKEYIKKNLIGALLFDSGETAEATRMKRTARRRYTRRRNRILYLQDIFSPELNQVDESFLHRLDDSFLVAEDKRGERHVIFGNIADEVKYHKEFPTIYHLRKHLADSSEKADLRLVYLALAHIIKYRGHFLIDEPIDIRNMNSQNLFKEFLLAFDGIQVDCYLASKHTDISGIITAKISKSRKVEAVLEQFPDQKKNSFFGNMVSLVFGLMPNFKSNFELDEDAKLQFSRDSYDEDLENLLGIIGDEYADVFVAAKKVYDSILLSGILTTNNHSTKAPLSASMIDRYDEHNSDKKLLRDFIRTNIGKEVFKEVFYDTSKNGYAGYIDGKTNQEDFYKYLKNLLQKVDGGDYFIEKIEREDFLRKQRTFDNGSIPHQVHLDEMKAILRRQGEFYPFLKENAEKIQQILTFKIPYYVGPLARGNSRFAWASYNSNEKMTPWNFDNVIDKTSSAQAFIERMTNNDLYLPDQKVLPKHSLLYQKFAVYNELTKIKYVTETGEARLFDVFLKKEIFDGLFKKERKVTKKKILNFLDKNFDEFRITDIQGLDNETGNFNASYGTYHDLLKIIGDKEFMDSSDNVDVLEDIVLSLTLFEDREMIKQRLLKYEDIFSKKVIANLTRRHYTGWGRLSAKLINGIKDKHSRKTILDYLIDDGHSNRNFMQLINDDNLSFKDEIANSQVIGDGDDLHQVVQELAGSPAIKKGILQSLKIVDELVKVMGYNPEQIVVEMARENQTTARGRNNSQQRLGSLTKAIQDFGSDILKRYPVENNQLQNDQLYLYYLQNGKDMYTGDTLDIHNLSQYDIDHIIPQSFIKDNSLDNRVLTNSKSNRGKSDNVPSNEVVKRMKGFWLKQLDAKLISQRKFDNLTKAERGGLSAEDKAGFIKRQLVETRQITKHVARILDERFNRDFDKNDKRIRNVKIVTLKSNLVSNFRKEFGFYKVREINNFHHAHDAYLNAVVAKALLIRYPKLEPEFVYGEYPKYNSYRERKSATEKMFFYSNIMNMFKTTIKLADGRVVEKPVIEANEETGEIAWDKTKHFANVKKVLSYPQVSIVKKVEEQTGGFSKESILPKGGSDKLIARKTKNNYLSTQKYGGFDSPTVAYSIMFVADIEKGKSKRLKTVKEMIGITIMERSRFESNSVTFLEEKGYRNIRENTIIKFPKYSLFELENGRRRLLASAIELQKGNEMFLPQQFVNLLYHAQHANKEDSVIYLEKHRHELSELFHHIIGVSEKTILKPKVEMTLNEAFEKHFEFDEVSELAQSFISLLKFTAFGAPGGFKFLDADIKQSNLRYQTVTEVLSSTLIHQSVTGLYETRIDLSKLGGE</sequence>
<comment type="domain">
    <text evidence="13">Has 2 endonuclease domains. The discontinuous RuvC-like domain cleaves the target DNA noncomplementary to crRNA while the HNH nuclease domain cleaves the target DNA complementary to crRNA.</text>
</comment>
<keyword evidence="7 13" id="KW-0460">Magnesium</keyword>
<dbReference type="Pfam" id="PF22702">
    <property type="entry name" value="Cas9_RuvC"/>
    <property type="match status" value="1"/>
</dbReference>
<keyword evidence="5 13" id="KW-0255">Endonuclease</keyword>
<feature type="active site" description="Proton acceptor for HNH nuclease domain" evidence="13">
    <location>
        <position position="842"/>
    </location>
</feature>
<dbReference type="InterPro" id="IPR032239">
    <property type="entry name" value="Cas9-BH"/>
</dbReference>
<evidence type="ECO:0000256" key="12">
    <source>
        <dbReference type="ARBA" id="ARBA00046380"/>
    </source>
</evidence>
<dbReference type="Pfam" id="PF16593">
    <property type="entry name" value="Cas9-BH"/>
    <property type="match status" value="1"/>
</dbReference>
<dbReference type="InterPro" id="IPR032237">
    <property type="entry name" value="Cas9_PI"/>
</dbReference>
<evidence type="ECO:0000256" key="4">
    <source>
        <dbReference type="ARBA" id="ARBA00022723"/>
    </source>
</evidence>
<evidence type="ECO:0000256" key="10">
    <source>
        <dbReference type="ARBA" id="ARBA00023125"/>
    </source>
</evidence>
<dbReference type="OrthoDB" id="9757607at2"/>
<dbReference type="RefSeq" id="WP_093650272.1">
    <property type="nucleotide sequence ID" value="NZ_CTEN01000002.1"/>
</dbReference>
<dbReference type="Proteomes" id="UP000198604">
    <property type="component" value="Unassembled WGS sequence"/>
</dbReference>
<evidence type="ECO:0000256" key="13">
    <source>
        <dbReference type="HAMAP-Rule" id="MF_01480"/>
    </source>
</evidence>
<accession>A0A0E4H4H8</accession>
<dbReference type="PROSITE" id="PS51749">
    <property type="entry name" value="HNH_CAS9"/>
    <property type="match status" value="1"/>
</dbReference>
<evidence type="ECO:0000256" key="2">
    <source>
        <dbReference type="ARBA" id="ARBA00005244"/>
    </source>
</evidence>
<comment type="subunit">
    <text evidence="12 13">Monomer. Binds crRNA and tracrRNA.</text>
</comment>
<gene>
    <name evidence="13" type="primary">cas9</name>
    <name evidence="15" type="ORF">BN1356_01002</name>
</gene>